<evidence type="ECO:0000259" key="2">
    <source>
        <dbReference type="Pfam" id="PF09133"/>
    </source>
</evidence>
<evidence type="ECO:0000313" key="3">
    <source>
        <dbReference type="EMBL" id="KAF5198749.1"/>
    </source>
</evidence>
<name>A0A7J6WMZ8_THATH</name>
<dbReference type="OrthoDB" id="118550at2759"/>
<accession>A0A7J6WMZ8</accession>
<evidence type="ECO:0000256" key="1">
    <source>
        <dbReference type="SAM" id="MobiDB-lite"/>
    </source>
</evidence>
<dbReference type="InterPro" id="IPR053090">
    <property type="entry name" value="Centromere_KNL-2_homolog"/>
</dbReference>
<dbReference type="Pfam" id="PF09133">
    <property type="entry name" value="SANTA"/>
    <property type="match status" value="1"/>
</dbReference>
<dbReference type="EMBL" id="JABWDY010012892">
    <property type="protein sequence ID" value="KAF5198749.1"/>
    <property type="molecule type" value="Genomic_DNA"/>
</dbReference>
<feature type="compositionally biased region" description="Basic and acidic residues" evidence="1">
    <location>
        <begin position="365"/>
        <end position="382"/>
    </location>
</feature>
<dbReference type="PANTHER" id="PTHR35311">
    <property type="entry name" value="KINETOCHORE-ASSOCIATED PROTEIN KNL-2 HOMOLOG"/>
    <property type="match status" value="1"/>
</dbReference>
<dbReference type="InterPro" id="IPR015216">
    <property type="entry name" value="SANTA"/>
</dbReference>
<feature type="compositionally biased region" description="Basic and acidic residues" evidence="1">
    <location>
        <begin position="414"/>
        <end position="427"/>
    </location>
</feature>
<proteinExistence type="predicted"/>
<dbReference type="PANTHER" id="PTHR35311:SF1">
    <property type="entry name" value="PROTEIN EMBRYO DEFECTIVE 1674"/>
    <property type="match status" value="1"/>
</dbReference>
<sequence>MTTTSSATHDMDVDLDRTPISTSTTPSTFRKTVTLYDWWLIKSEKDYNGRILAVGGSTSEGNSAIRILSSAPIVKRYDMVTLETADRMRIILKGYINRTRTHENGFSSEVYDRLFLIGFPSIWEHFSYQCEEGINLKNVSGGWDEHGSPKGGESKINLSKEISEDPLAASVSQVTAKFLGPSDIELHKTENTSNESKVEREVVSENLMNKLSFNSIDTFEDHLVPTGSSVSTLKVDKDNYGEKASPYMRSIERAKYLNSRLKEIRNSKMKSSNLCDPVIQDNVNDVVTPVGKKSCVAKSSSLYNVDIAGTTRKVILPSPRDSPEVFVTPLSCSNETARQNMSKDSLLCSDVNSLRSSEENMVSLEEKNDLNTHARKDTLEKSCRKRSSGRNSCGKTEKSSRKRSSGRSSCGETGGKKESITPVELRRSSRISRQ</sequence>
<gene>
    <name evidence="3" type="ORF">FRX31_011664</name>
</gene>
<feature type="domain" description="SANTA" evidence="2">
    <location>
        <begin position="33"/>
        <end position="125"/>
    </location>
</feature>
<organism evidence="3 4">
    <name type="scientific">Thalictrum thalictroides</name>
    <name type="common">Rue-anemone</name>
    <name type="synonym">Anemone thalictroides</name>
    <dbReference type="NCBI Taxonomy" id="46969"/>
    <lineage>
        <taxon>Eukaryota</taxon>
        <taxon>Viridiplantae</taxon>
        <taxon>Streptophyta</taxon>
        <taxon>Embryophyta</taxon>
        <taxon>Tracheophyta</taxon>
        <taxon>Spermatophyta</taxon>
        <taxon>Magnoliopsida</taxon>
        <taxon>Ranunculales</taxon>
        <taxon>Ranunculaceae</taxon>
        <taxon>Thalictroideae</taxon>
        <taxon>Thalictrum</taxon>
    </lineage>
</organism>
<evidence type="ECO:0000313" key="4">
    <source>
        <dbReference type="Proteomes" id="UP000554482"/>
    </source>
</evidence>
<feature type="region of interest" description="Disordered" evidence="1">
    <location>
        <begin position="365"/>
        <end position="434"/>
    </location>
</feature>
<protein>
    <submittedName>
        <fullName evidence="3">Embryo defective</fullName>
    </submittedName>
</protein>
<dbReference type="Proteomes" id="UP000554482">
    <property type="component" value="Unassembled WGS sequence"/>
</dbReference>
<reference evidence="3 4" key="1">
    <citation type="submission" date="2020-06" db="EMBL/GenBank/DDBJ databases">
        <title>Transcriptomic and genomic resources for Thalictrum thalictroides and T. hernandezii: Facilitating candidate gene discovery in an emerging model plant lineage.</title>
        <authorList>
            <person name="Arias T."/>
            <person name="Riano-Pachon D.M."/>
            <person name="Di Stilio V.S."/>
        </authorList>
    </citation>
    <scope>NUCLEOTIDE SEQUENCE [LARGE SCALE GENOMIC DNA]</scope>
    <source>
        <strain evidence="4">cv. WT478/WT964</strain>
        <tissue evidence="3">Leaves</tissue>
    </source>
</reference>
<dbReference type="AlphaFoldDB" id="A0A7J6WMZ8"/>
<keyword evidence="4" id="KW-1185">Reference proteome</keyword>
<comment type="caution">
    <text evidence="3">The sequence shown here is derived from an EMBL/GenBank/DDBJ whole genome shotgun (WGS) entry which is preliminary data.</text>
</comment>